<organism evidence="2 3">
    <name type="scientific">Novosphingobium rhizovicinum</name>
    <dbReference type="NCBI Taxonomy" id="3228928"/>
    <lineage>
        <taxon>Bacteria</taxon>
        <taxon>Pseudomonadati</taxon>
        <taxon>Pseudomonadota</taxon>
        <taxon>Alphaproteobacteria</taxon>
        <taxon>Sphingomonadales</taxon>
        <taxon>Sphingomonadaceae</taxon>
        <taxon>Novosphingobium</taxon>
    </lineage>
</organism>
<dbReference type="Proteomes" id="UP001556118">
    <property type="component" value="Unassembled WGS sequence"/>
</dbReference>
<dbReference type="Gene3D" id="3.10.450.50">
    <property type="match status" value="1"/>
</dbReference>
<gene>
    <name evidence="2" type="ORF">ABUH87_18340</name>
</gene>
<dbReference type="RefSeq" id="WP_367775575.1">
    <property type="nucleotide sequence ID" value="NZ_JBFNXR010000054.1"/>
</dbReference>
<dbReference type="InterPro" id="IPR032710">
    <property type="entry name" value="NTF2-like_dom_sf"/>
</dbReference>
<name>A0ABV3RG71_9SPHN</name>
<dbReference type="Pfam" id="PF13577">
    <property type="entry name" value="SnoaL_4"/>
    <property type="match status" value="1"/>
</dbReference>
<evidence type="ECO:0000259" key="1">
    <source>
        <dbReference type="Pfam" id="PF13577"/>
    </source>
</evidence>
<dbReference type="EMBL" id="JBFNXR010000054">
    <property type="protein sequence ID" value="MEW9857089.1"/>
    <property type="molecule type" value="Genomic_DNA"/>
</dbReference>
<dbReference type="InterPro" id="IPR037401">
    <property type="entry name" value="SnoaL-like"/>
</dbReference>
<protein>
    <submittedName>
        <fullName evidence="2">Nuclear transport factor 2 family protein</fullName>
    </submittedName>
</protein>
<evidence type="ECO:0000313" key="3">
    <source>
        <dbReference type="Proteomes" id="UP001556118"/>
    </source>
</evidence>
<comment type="caution">
    <text evidence="2">The sequence shown here is derived from an EMBL/GenBank/DDBJ whole genome shotgun (WGS) entry which is preliminary data.</text>
</comment>
<sequence length="200" mass="22412">MTKGAASAPSIHKKTAMAHESELAQLQATVQYLKDRQDILDVIVRESRGRDRHDSELTASCYWPEGADEHGPVPLPATQYPELANQGHARAFAMNQHNLANHSCEIDGNTAFCETYVVGTMLSHDGMTCTLAAGRYLDQLEKRDGEWRILWRRSTVETAMEGDASWLQTPPVKGFLKGTRDRDDISYHRPYTIGGPGERW</sequence>
<reference evidence="2 3" key="1">
    <citation type="submission" date="2024-06" db="EMBL/GenBank/DDBJ databases">
        <title>Novosphingobium rhizovicinus M1R2S20.</title>
        <authorList>
            <person name="Sun J.-Q."/>
        </authorList>
    </citation>
    <scope>NUCLEOTIDE SEQUENCE [LARGE SCALE GENOMIC DNA]</scope>
    <source>
        <strain evidence="2 3">M1R2S20</strain>
    </source>
</reference>
<proteinExistence type="predicted"/>
<evidence type="ECO:0000313" key="2">
    <source>
        <dbReference type="EMBL" id="MEW9857089.1"/>
    </source>
</evidence>
<feature type="domain" description="SnoaL-like" evidence="1">
    <location>
        <begin position="32"/>
        <end position="152"/>
    </location>
</feature>
<dbReference type="SUPFAM" id="SSF54427">
    <property type="entry name" value="NTF2-like"/>
    <property type="match status" value="1"/>
</dbReference>
<accession>A0ABV3RG71</accession>
<keyword evidence="3" id="KW-1185">Reference proteome</keyword>